<organism evidence="3 4">
    <name type="scientific">Nitrosospira lacus</name>
    <dbReference type="NCBI Taxonomy" id="1288494"/>
    <lineage>
        <taxon>Bacteria</taxon>
        <taxon>Pseudomonadati</taxon>
        <taxon>Pseudomonadota</taxon>
        <taxon>Betaproteobacteria</taxon>
        <taxon>Nitrosomonadales</taxon>
        <taxon>Nitrosomonadaceae</taxon>
        <taxon>Nitrosospira</taxon>
    </lineage>
</organism>
<dbReference type="Gene3D" id="1.10.8.60">
    <property type="match status" value="1"/>
</dbReference>
<dbReference type="KEGG" id="nlc:EBAPG3_003325"/>
<sequence>MKQLVLDIAPSPLPTLANFVPGRNAELLQTLGNILTGLEREHFVYLWGGTGCGKSHLLQGVAGLCMRNKMSTAYFACDADTSFITGSEADCVIVDDVDRLNAKAQIGLFNLYNCIRDEGRALVLVSGAATPAQLKLKVREDLVTRLGWGLVYQVHELTDEEKAKAMKSHSASRGLDLSQEVCDYLLHHGRRDLPSLMAMLDALDSYSLANRRKVTVPLVRELLQVAS</sequence>
<dbReference type="Gene3D" id="3.40.50.300">
    <property type="entry name" value="P-loop containing nucleotide triphosphate hydrolases"/>
    <property type="match status" value="1"/>
</dbReference>
<evidence type="ECO:0000313" key="3">
    <source>
        <dbReference type="EMBL" id="ARO86878.1"/>
    </source>
</evidence>
<dbReference type="InterPro" id="IPR055199">
    <property type="entry name" value="Hda_lid"/>
</dbReference>
<evidence type="ECO:0000313" key="4">
    <source>
        <dbReference type="Proteomes" id="UP000012179"/>
    </source>
</evidence>
<protein>
    <submittedName>
        <fullName evidence="3">DnaA regulatory inactivator Hda</fullName>
    </submittedName>
</protein>
<keyword evidence="4" id="KW-1185">Reference proteome</keyword>
<dbReference type="GO" id="GO:0032297">
    <property type="term" value="P:negative regulation of DNA-templated DNA replication initiation"/>
    <property type="evidence" value="ECO:0007669"/>
    <property type="project" value="InterPro"/>
</dbReference>
<dbReference type="InterPro" id="IPR027417">
    <property type="entry name" value="P-loop_NTPase"/>
</dbReference>
<dbReference type="Pfam" id="PF00308">
    <property type="entry name" value="Bac_DnaA"/>
    <property type="match status" value="1"/>
</dbReference>
<dbReference type="GO" id="GO:0003688">
    <property type="term" value="F:DNA replication origin binding"/>
    <property type="evidence" value="ECO:0007669"/>
    <property type="project" value="TreeGrafter"/>
</dbReference>
<feature type="domain" description="Hda lid" evidence="2">
    <location>
        <begin position="159"/>
        <end position="223"/>
    </location>
</feature>
<dbReference type="AlphaFoldDB" id="A0A1W6SM41"/>
<evidence type="ECO:0000259" key="1">
    <source>
        <dbReference type="Pfam" id="PF00308"/>
    </source>
</evidence>
<dbReference type="Pfam" id="PF22688">
    <property type="entry name" value="Hda_lid"/>
    <property type="match status" value="1"/>
</dbReference>
<name>A0A1W6SM41_9PROT</name>
<dbReference type="Proteomes" id="UP000012179">
    <property type="component" value="Chromosome"/>
</dbReference>
<dbReference type="GO" id="GO:0006270">
    <property type="term" value="P:DNA replication initiation"/>
    <property type="evidence" value="ECO:0007669"/>
    <property type="project" value="TreeGrafter"/>
</dbReference>
<dbReference type="OrthoDB" id="9784878at2"/>
<dbReference type="RefSeq" id="WP_040852643.1">
    <property type="nucleotide sequence ID" value="NZ_CP021106.3"/>
</dbReference>
<dbReference type="InterPro" id="IPR013317">
    <property type="entry name" value="DnaA_dom"/>
</dbReference>
<dbReference type="SUPFAM" id="SSF52540">
    <property type="entry name" value="P-loop containing nucleoside triphosphate hydrolases"/>
    <property type="match status" value="1"/>
</dbReference>
<proteinExistence type="predicted"/>
<dbReference type="InterPro" id="IPR017788">
    <property type="entry name" value="Hda"/>
</dbReference>
<dbReference type="GO" id="GO:0005886">
    <property type="term" value="C:plasma membrane"/>
    <property type="evidence" value="ECO:0007669"/>
    <property type="project" value="TreeGrafter"/>
</dbReference>
<gene>
    <name evidence="3" type="ORF">EBAPG3_003325</name>
</gene>
<evidence type="ECO:0000259" key="2">
    <source>
        <dbReference type="Pfam" id="PF22688"/>
    </source>
</evidence>
<dbReference type="NCBIfam" id="TIGR03420">
    <property type="entry name" value="DnaA_homol_Hda"/>
    <property type="match status" value="1"/>
</dbReference>
<dbReference type="PANTHER" id="PTHR30050">
    <property type="entry name" value="CHROMOSOMAL REPLICATION INITIATOR PROTEIN DNAA"/>
    <property type="match status" value="1"/>
</dbReference>
<reference evidence="3 4" key="1">
    <citation type="journal article" date="2015" name="Int. J. Syst. Evol. Microbiol.">
        <title>Nitrosospira lacus sp. nov., a psychrotolerant, ammonia-oxidizing bacterium from sandy lake sediment.</title>
        <authorList>
            <person name="Urakawa H."/>
            <person name="Garcia J.C."/>
            <person name="Nielsen J.L."/>
            <person name="Le V.Q."/>
            <person name="Kozlowski J.A."/>
            <person name="Stein L.Y."/>
            <person name="Lim C.K."/>
            <person name="Pommerening-Roser A."/>
            <person name="Martens-Habbena W."/>
            <person name="Stahl D.A."/>
            <person name="Klotz M.G."/>
        </authorList>
    </citation>
    <scope>NUCLEOTIDE SEQUENCE [LARGE SCALE GENOMIC DNA]</scope>
    <source>
        <strain evidence="3 4">APG3</strain>
    </source>
</reference>
<dbReference type="eggNOG" id="COG0593">
    <property type="taxonomic scope" value="Bacteria"/>
</dbReference>
<accession>A0A1W6SM41</accession>
<feature type="domain" description="Chromosomal replication initiator protein DnaA ATPAse" evidence="1">
    <location>
        <begin position="88"/>
        <end position="152"/>
    </location>
</feature>
<dbReference type="PANTHER" id="PTHR30050:SF5">
    <property type="entry name" value="DNAA REGULATORY INACTIVATOR HDA"/>
    <property type="match status" value="1"/>
</dbReference>
<dbReference type="EMBL" id="CP021106">
    <property type="protein sequence ID" value="ARO86878.1"/>
    <property type="molecule type" value="Genomic_DNA"/>
</dbReference>